<evidence type="ECO:0000313" key="2">
    <source>
        <dbReference type="EMBL" id="MFC3678424.1"/>
    </source>
</evidence>
<evidence type="ECO:0000313" key="3">
    <source>
        <dbReference type="Proteomes" id="UP001595711"/>
    </source>
</evidence>
<evidence type="ECO:0000259" key="1">
    <source>
        <dbReference type="Pfam" id="PF00561"/>
    </source>
</evidence>
<name>A0ABV7VMK2_9PROT</name>
<dbReference type="Pfam" id="PF00561">
    <property type="entry name" value="Abhydrolase_1"/>
    <property type="match status" value="1"/>
</dbReference>
<dbReference type="SUPFAM" id="SSF53474">
    <property type="entry name" value="alpha/beta-Hydrolases"/>
    <property type="match status" value="1"/>
</dbReference>
<dbReference type="PANTHER" id="PTHR43798">
    <property type="entry name" value="MONOACYLGLYCEROL LIPASE"/>
    <property type="match status" value="1"/>
</dbReference>
<dbReference type="EMBL" id="JBHRYJ010000009">
    <property type="protein sequence ID" value="MFC3678424.1"/>
    <property type="molecule type" value="Genomic_DNA"/>
</dbReference>
<gene>
    <name evidence="2" type="ORF">ACFOOQ_22955</name>
</gene>
<dbReference type="Gene3D" id="3.40.50.1820">
    <property type="entry name" value="alpha/beta hydrolase"/>
    <property type="match status" value="1"/>
</dbReference>
<protein>
    <submittedName>
        <fullName evidence="2">Alpha/beta fold hydrolase</fullName>
    </submittedName>
</protein>
<organism evidence="2 3">
    <name type="scientific">Ferrovibrio xuzhouensis</name>
    <dbReference type="NCBI Taxonomy" id="1576914"/>
    <lineage>
        <taxon>Bacteria</taxon>
        <taxon>Pseudomonadati</taxon>
        <taxon>Pseudomonadota</taxon>
        <taxon>Alphaproteobacteria</taxon>
        <taxon>Rhodospirillales</taxon>
        <taxon>Rhodospirillaceae</taxon>
        <taxon>Ferrovibrio</taxon>
    </lineage>
</organism>
<dbReference type="InterPro" id="IPR000073">
    <property type="entry name" value="AB_hydrolase_1"/>
</dbReference>
<dbReference type="InterPro" id="IPR050266">
    <property type="entry name" value="AB_hydrolase_sf"/>
</dbReference>
<dbReference type="Proteomes" id="UP001595711">
    <property type="component" value="Unassembled WGS sequence"/>
</dbReference>
<reference evidence="3" key="1">
    <citation type="journal article" date="2019" name="Int. J. Syst. Evol. Microbiol.">
        <title>The Global Catalogue of Microorganisms (GCM) 10K type strain sequencing project: providing services to taxonomists for standard genome sequencing and annotation.</title>
        <authorList>
            <consortium name="The Broad Institute Genomics Platform"/>
            <consortium name="The Broad Institute Genome Sequencing Center for Infectious Disease"/>
            <person name="Wu L."/>
            <person name="Ma J."/>
        </authorList>
    </citation>
    <scope>NUCLEOTIDE SEQUENCE [LARGE SCALE GENOMIC DNA]</scope>
    <source>
        <strain evidence="3">KCTC 42182</strain>
    </source>
</reference>
<keyword evidence="2" id="KW-0378">Hydrolase</keyword>
<proteinExistence type="predicted"/>
<dbReference type="PANTHER" id="PTHR43798:SF33">
    <property type="entry name" value="HYDROLASE, PUTATIVE (AFU_ORTHOLOGUE AFUA_2G14860)-RELATED"/>
    <property type="match status" value="1"/>
</dbReference>
<sequence length="316" mass="34194">MVELKPTLVSADYSAPSGTGAGALYLKRKRAQKLADATPIVLLHGSTLPGSAVFDLQLDGLSWMDDLASTGRDVWCLDLSGYGRSDKPVPRRLADGTEVPVTDTEEALADLATCISYVLSESEADQIDLVGWSWGATISAAFCSRPPHAVRSLILYAPQWLRDTPSPMVTPGAMEKGYREVDPEKLVDRWFKGLKPAIQAEVKSKGWPMALIASLAACDLESQVIQAPNGTIKDIGRYWMAGKPFYDPGNITIPTLVIVGSDDQDTPPAQGQAIHARLGAQSKTFVEILDGTHFMLLEPSRVELFNAVRAFLAVPE</sequence>
<accession>A0ABV7VMK2</accession>
<dbReference type="InterPro" id="IPR029058">
    <property type="entry name" value="AB_hydrolase_fold"/>
</dbReference>
<dbReference type="RefSeq" id="WP_379730058.1">
    <property type="nucleotide sequence ID" value="NZ_JBHRYJ010000009.1"/>
</dbReference>
<dbReference type="GO" id="GO:0016787">
    <property type="term" value="F:hydrolase activity"/>
    <property type="evidence" value="ECO:0007669"/>
    <property type="project" value="UniProtKB-KW"/>
</dbReference>
<keyword evidence="3" id="KW-1185">Reference proteome</keyword>
<feature type="domain" description="AB hydrolase-1" evidence="1">
    <location>
        <begin position="39"/>
        <end position="298"/>
    </location>
</feature>
<comment type="caution">
    <text evidence="2">The sequence shown here is derived from an EMBL/GenBank/DDBJ whole genome shotgun (WGS) entry which is preliminary data.</text>
</comment>